<dbReference type="PANTHER" id="PTHR32054:SF2">
    <property type="entry name" value="PROTEIN PLASTID MOVEMENT IMPAIRED 2"/>
    <property type="match status" value="1"/>
</dbReference>
<sequence length="324" mass="35994">MLEALSCCHSVEELNEELVLVELARIEAIKEFRAIEAQRREDGEKHSAAMEENRKKMNDMVQEIQRSEELREKLALTTSDVQVLESELKQVKEMDRWIHKSESLMIQSDFLEKDLSLLQSLKEDLETAKQELASIKRGSFEFMASMDIVRNELRRISEESARLKKKGNKADLTIQNLNTKLLRAKAKLEAASDNEGKASSIASSLSLTLEQLRNEAEKERVTATEEAATSRNKGSTTSTPSSSCPLCTGWDIAATVSAAPVSIKFTLAASNPSVRALVLSRAADALTSVPTSIASPSLVDAWRTTLLRVKETLKAKELEEDDLT</sequence>
<name>A0A1J6JCK0_NICAT</name>
<organism evidence="4 5">
    <name type="scientific">Nicotiana attenuata</name>
    <name type="common">Coyote tobacco</name>
    <dbReference type="NCBI Taxonomy" id="49451"/>
    <lineage>
        <taxon>Eukaryota</taxon>
        <taxon>Viridiplantae</taxon>
        <taxon>Streptophyta</taxon>
        <taxon>Embryophyta</taxon>
        <taxon>Tracheophyta</taxon>
        <taxon>Spermatophyta</taxon>
        <taxon>Magnoliopsida</taxon>
        <taxon>eudicotyledons</taxon>
        <taxon>Gunneridae</taxon>
        <taxon>Pentapetalae</taxon>
        <taxon>asterids</taxon>
        <taxon>lamiids</taxon>
        <taxon>Solanales</taxon>
        <taxon>Solanaceae</taxon>
        <taxon>Nicotianoideae</taxon>
        <taxon>Nicotianeae</taxon>
        <taxon>Nicotiana</taxon>
    </lineage>
</organism>
<dbReference type="GO" id="GO:0009904">
    <property type="term" value="P:chloroplast accumulation movement"/>
    <property type="evidence" value="ECO:0007669"/>
    <property type="project" value="TreeGrafter"/>
</dbReference>
<dbReference type="GO" id="GO:0005829">
    <property type="term" value="C:cytosol"/>
    <property type="evidence" value="ECO:0007669"/>
    <property type="project" value="TreeGrafter"/>
</dbReference>
<dbReference type="SMR" id="A0A1J6JCK0"/>
<evidence type="ECO:0000256" key="2">
    <source>
        <dbReference type="ARBA" id="ARBA00023054"/>
    </source>
</evidence>
<evidence type="ECO:0000313" key="5">
    <source>
        <dbReference type="Proteomes" id="UP000187609"/>
    </source>
</evidence>
<dbReference type="Gramene" id="OIT08515">
    <property type="protein sequence ID" value="OIT08515"/>
    <property type="gene ID" value="A4A49_09626"/>
</dbReference>
<comment type="similarity">
    <text evidence="1">Belongs to the WEB family.</text>
</comment>
<dbReference type="STRING" id="49451.A0A1J6JCK0"/>
<feature type="region of interest" description="Disordered" evidence="3">
    <location>
        <begin position="216"/>
        <end position="243"/>
    </location>
</feature>
<evidence type="ECO:0000256" key="3">
    <source>
        <dbReference type="SAM" id="MobiDB-lite"/>
    </source>
</evidence>
<accession>A0A1J6JCK0</accession>
<keyword evidence="5" id="KW-1185">Reference proteome</keyword>
<dbReference type="PANTHER" id="PTHR32054">
    <property type="entry name" value="HEAVY CHAIN, PUTATIVE, EXPRESSED-RELATED-RELATED"/>
    <property type="match status" value="1"/>
</dbReference>
<gene>
    <name evidence="4" type="primary">PMI2_1</name>
    <name evidence="4" type="ORF">A4A49_09626</name>
</gene>
<dbReference type="EMBL" id="MJEQ01037183">
    <property type="protein sequence ID" value="OIT08515.1"/>
    <property type="molecule type" value="Genomic_DNA"/>
</dbReference>
<evidence type="ECO:0000256" key="1">
    <source>
        <dbReference type="ARBA" id="ARBA00005485"/>
    </source>
</evidence>
<comment type="caution">
    <text evidence="4">The sequence shown here is derived from an EMBL/GenBank/DDBJ whole genome shotgun (WGS) entry which is preliminary data.</text>
</comment>
<dbReference type="Proteomes" id="UP000187609">
    <property type="component" value="Unassembled WGS sequence"/>
</dbReference>
<dbReference type="AlphaFoldDB" id="A0A1J6JCK0"/>
<reference evidence="4" key="1">
    <citation type="submission" date="2016-11" db="EMBL/GenBank/DDBJ databases">
        <title>The genome of Nicotiana attenuata.</title>
        <authorList>
            <person name="Xu S."/>
            <person name="Brockmoeller T."/>
            <person name="Gaquerel E."/>
            <person name="Navarro A."/>
            <person name="Kuhl H."/>
            <person name="Gase K."/>
            <person name="Ling Z."/>
            <person name="Zhou W."/>
            <person name="Kreitzer C."/>
            <person name="Stanke M."/>
            <person name="Tang H."/>
            <person name="Lyons E."/>
            <person name="Pandey P."/>
            <person name="Pandey S.P."/>
            <person name="Timmermann B."/>
            <person name="Baldwin I.T."/>
        </authorList>
    </citation>
    <scope>NUCLEOTIDE SEQUENCE [LARGE SCALE GENOMIC DNA]</scope>
    <source>
        <strain evidence="4">UT</strain>
    </source>
</reference>
<evidence type="ECO:0000313" key="4">
    <source>
        <dbReference type="EMBL" id="OIT08515.1"/>
    </source>
</evidence>
<dbReference type="GO" id="GO:0009903">
    <property type="term" value="P:chloroplast avoidance movement"/>
    <property type="evidence" value="ECO:0007669"/>
    <property type="project" value="TreeGrafter"/>
</dbReference>
<keyword evidence="2" id="KW-0175">Coiled coil</keyword>
<protein>
    <submittedName>
        <fullName evidence="4">Protein plastid movement impaired 2</fullName>
    </submittedName>
</protein>
<proteinExistence type="inferred from homology"/>
<dbReference type="OMA" id="RWIHKSE"/>